<proteinExistence type="predicted"/>
<dbReference type="EMBL" id="AGAY01000007">
    <property type="protein sequence ID" value="EGY53553.1"/>
    <property type="molecule type" value="Genomic_DNA"/>
</dbReference>
<protein>
    <submittedName>
        <fullName evidence="1">Uncharacterized protein</fullName>
    </submittedName>
</protein>
<dbReference type="AlphaFoldDB" id="G4CF15"/>
<dbReference type="HOGENOM" id="CLU_3254570_0_0_4"/>
<reference evidence="1 2" key="1">
    <citation type="submission" date="2011-05" db="EMBL/GenBank/DDBJ databases">
        <authorList>
            <person name="Muzny D."/>
            <person name="Qin X."/>
            <person name="Deng J."/>
            <person name="Jiang H."/>
            <person name="Liu Y."/>
            <person name="Qu J."/>
            <person name="Song X.-Z."/>
            <person name="Zhang L."/>
            <person name="Thornton R."/>
            <person name="Coyle M."/>
            <person name="Francisco L."/>
            <person name="Jackson L."/>
            <person name="Javaid M."/>
            <person name="Korchina V."/>
            <person name="Kovar C."/>
            <person name="Mata R."/>
            <person name="Mathew T."/>
            <person name="Ngo R."/>
            <person name="Nguyen L."/>
            <person name="Nguyen N."/>
            <person name="Okwuonu G."/>
            <person name="Ongeri F."/>
            <person name="Pham C."/>
            <person name="Simmons D."/>
            <person name="Wilczek-Boney K."/>
            <person name="Hale W."/>
            <person name="Jakkamsetti A."/>
            <person name="Pham P."/>
            <person name="Ruth R."/>
            <person name="San Lucas F."/>
            <person name="Warren J."/>
            <person name="Zhang J."/>
            <person name="Zhao Z."/>
            <person name="Zhou C."/>
            <person name="Zhu D."/>
            <person name="Lee S."/>
            <person name="Bess C."/>
            <person name="Blankenburg K."/>
            <person name="Forbes L."/>
            <person name="Fu Q."/>
            <person name="Gubbala S."/>
            <person name="Hirani K."/>
            <person name="Jayaseelan J.C."/>
            <person name="Lara F."/>
            <person name="Munidasa M."/>
            <person name="Palculict T."/>
            <person name="Patil S."/>
            <person name="Pu L.-L."/>
            <person name="Saada N."/>
            <person name="Tang L."/>
            <person name="Weissenberger G."/>
            <person name="Zhu Y."/>
            <person name="Hemphill L."/>
            <person name="Shang Y."/>
            <person name="Youmans B."/>
            <person name="Ayvaz T."/>
            <person name="Ross M."/>
            <person name="Santibanez J."/>
            <person name="Aqrawi P."/>
            <person name="Gross S."/>
            <person name="Joshi V."/>
            <person name="Fowler G."/>
            <person name="Nazareth L."/>
            <person name="Reid J."/>
            <person name="Worley K."/>
            <person name="Petrosino J."/>
            <person name="Highlander S."/>
            <person name="Gibbs R."/>
        </authorList>
    </citation>
    <scope>NUCLEOTIDE SEQUENCE [LARGE SCALE GENOMIC DNA]</scope>
    <source>
        <strain evidence="1 2">871</strain>
    </source>
</reference>
<dbReference type="Proteomes" id="UP000003019">
    <property type="component" value="Unassembled WGS sequence"/>
</dbReference>
<keyword evidence="2" id="KW-1185">Reference proteome</keyword>
<evidence type="ECO:0000313" key="2">
    <source>
        <dbReference type="Proteomes" id="UP000003019"/>
    </source>
</evidence>
<organism evidence="1 2">
    <name type="scientific">Neisseria shayeganii 871</name>
    <dbReference type="NCBI Taxonomy" id="1032488"/>
    <lineage>
        <taxon>Bacteria</taxon>
        <taxon>Pseudomonadati</taxon>
        <taxon>Pseudomonadota</taxon>
        <taxon>Betaproteobacteria</taxon>
        <taxon>Neisseriales</taxon>
        <taxon>Neisseriaceae</taxon>
        <taxon>Neisseria</taxon>
    </lineage>
</organism>
<evidence type="ECO:0000313" key="1">
    <source>
        <dbReference type="EMBL" id="EGY53553.1"/>
    </source>
</evidence>
<name>G4CF15_9NEIS</name>
<gene>
    <name evidence="1" type="ORF">HMPREF9371_0204</name>
</gene>
<comment type="caution">
    <text evidence="1">The sequence shown here is derived from an EMBL/GenBank/DDBJ whole genome shotgun (WGS) entry which is preliminary data.</text>
</comment>
<accession>G4CF15</accession>
<dbReference type="STRING" id="1032488.HMPREF9371_0204"/>
<sequence length="42" mass="4714">MVQTKASGYLKAAGSMGLWIGPRQAEVDRECRIWAEISYIID</sequence>